<feature type="domain" description="ABC transporter" evidence="10">
    <location>
        <begin position="251"/>
        <end position="495"/>
    </location>
</feature>
<evidence type="ECO:0000256" key="8">
    <source>
        <dbReference type="ARBA" id="ARBA00022967"/>
    </source>
</evidence>
<dbReference type="InterPro" id="IPR027417">
    <property type="entry name" value="P-loop_NTPase"/>
</dbReference>
<dbReference type="OrthoDB" id="1115710at2"/>
<dbReference type="FunFam" id="3.40.50.300:FF:000127">
    <property type="entry name" value="Ribose import ATP-binding protein RbsA"/>
    <property type="match status" value="1"/>
</dbReference>
<dbReference type="SMART" id="SM00382">
    <property type="entry name" value="AAA"/>
    <property type="match status" value="2"/>
</dbReference>
<dbReference type="Pfam" id="PF00005">
    <property type="entry name" value="ABC_tran"/>
    <property type="match status" value="2"/>
</dbReference>
<sequence length="498" mass="54145">MILMPILQVSNLTKSYSGIKALDNVQLTLKSGEVHALMGENGAGKSTFMKILIGLIPADSGEIILEGKKLTGSRVNDIQRKGISMIHQEIMSIPELTVAQNIFLGREKEITGSQTGWLNDGKIRQRATALLEEMGVTISPDIKMKYLSVAQMQMVEIAKAISNNAKVIIMDEPTSAISDKEVAMLFNIIRNLKAKGVAIIYISHKMDEIFKISDTITVLRDGKYIGTKGASELDERELIHMMVGREIGSMFPESNIEKGREILSVKNLGKRNSFAEINFSVRAGEILGIAGLMGAGRTEIARAIYGLDKPDNGSIYLDGEEISIQSPDDAIKYGIGYVSEDRKGLGFIPQMSVQGNLSLGSLSKHKKGIFINANSEESVTAEMAGNLRIKSSGLAQKVTTLSGGNQQKVVIGKVLLSSPKVIFLDEPTRGVDVGAKFEIYKLIHQLAAEGMGIIMISSELPEILGLSDRIMVLSKGKQTAMLSREVATQELIMKFAVE</sequence>
<dbReference type="PROSITE" id="PS50893">
    <property type="entry name" value="ABC_TRANSPORTER_2"/>
    <property type="match status" value="2"/>
</dbReference>
<dbReference type="Gene3D" id="3.40.50.300">
    <property type="entry name" value="P-loop containing nucleotide triphosphate hydrolases"/>
    <property type="match status" value="2"/>
</dbReference>
<keyword evidence="2" id="KW-0813">Transport</keyword>
<evidence type="ECO:0000256" key="4">
    <source>
        <dbReference type="ARBA" id="ARBA00022597"/>
    </source>
</evidence>
<dbReference type="GO" id="GO:0005886">
    <property type="term" value="C:plasma membrane"/>
    <property type="evidence" value="ECO:0007669"/>
    <property type="project" value="UniProtKB-SubCell"/>
</dbReference>
<evidence type="ECO:0000256" key="3">
    <source>
        <dbReference type="ARBA" id="ARBA00022475"/>
    </source>
</evidence>
<evidence type="ECO:0000313" key="12">
    <source>
        <dbReference type="Proteomes" id="UP000256373"/>
    </source>
</evidence>
<keyword evidence="12" id="KW-1185">Reference proteome</keyword>
<protein>
    <submittedName>
        <fullName evidence="11">D-xylose ABC transporter ATP-binding protein</fullName>
    </submittedName>
</protein>
<dbReference type="GO" id="GO:0016887">
    <property type="term" value="F:ATP hydrolysis activity"/>
    <property type="evidence" value="ECO:0007669"/>
    <property type="project" value="InterPro"/>
</dbReference>
<dbReference type="InterPro" id="IPR003593">
    <property type="entry name" value="AAA+_ATPase"/>
</dbReference>
<dbReference type="Proteomes" id="UP000256373">
    <property type="component" value="Unassembled WGS sequence"/>
</dbReference>
<keyword evidence="8" id="KW-1278">Translocase</keyword>
<evidence type="ECO:0000256" key="6">
    <source>
        <dbReference type="ARBA" id="ARBA00022741"/>
    </source>
</evidence>
<evidence type="ECO:0000256" key="7">
    <source>
        <dbReference type="ARBA" id="ARBA00022840"/>
    </source>
</evidence>
<organism evidence="11 12">
    <name type="scientific">Dyadobacter luteus</name>
    <dbReference type="NCBI Taxonomy" id="2259619"/>
    <lineage>
        <taxon>Bacteria</taxon>
        <taxon>Pseudomonadati</taxon>
        <taxon>Bacteroidota</taxon>
        <taxon>Cytophagia</taxon>
        <taxon>Cytophagales</taxon>
        <taxon>Spirosomataceae</taxon>
        <taxon>Dyadobacter</taxon>
    </lineage>
</organism>
<keyword evidence="3" id="KW-1003">Cell membrane</keyword>
<dbReference type="InterPro" id="IPR050107">
    <property type="entry name" value="ABC_carbohydrate_import_ATPase"/>
</dbReference>
<dbReference type="PANTHER" id="PTHR43790:SF3">
    <property type="entry name" value="D-ALLOSE IMPORT ATP-BINDING PROTEIN ALSA-RELATED"/>
    <property type="match status" value="1"/>
</dbReference>
<dbReference type="EMBL" id="QNUL01000047">
    <property type="protein sequence ID" value="REA55446.1"/>
    <property type="molecule type" value="Genomic_DNA"/>
</dbReference>
<evidence type="ECO:0000256" key="2">
    <source>
        <dbReference type="ARBA" id="ARBA00022448"/>
    </source>
</evidence>
<keyword evidence="4" id="KW-0762">Sugar transport</keyword>
<keyword evidence="7 11" id="KW-0067">ATP-binding</keyword>
<evidence type="ECO:0000313" key="11">
    <source>
        <dbReference type="EMBL" id="REA55446.1"/>
    </source>
</evidence>
<dbReference type="PROSITE" id="PS00211">
    <property type="entry name" value="ABC_TRANSPORTER_1"/>
    <property type="match status" value="1"/>
</dbReference>
<dbReference type="CDD" id="cd03215">
    <property type="entry name" value="ABC_Carb_Monos_II"/>
    <property type="match status" value="1"/>
</dbReference>
<proteinExistence type="predicted"/>
<feature type="domain" description="ABC transporter" evidence="10">
    <location>
        <begin position="7"/>
        <end position="246"/>
    </location>
</feature>
<dbReference type="SUPFAM" id="SSF52540">
    <property type="entry name" value="P-loop containing nucleoside triphosphate hydrolases"/>
    <property type="match status" value="2"/>
</dbReference>
<accession>A0A3D8Y2U4</accession>
<dbReference type="CDD" id="cd03216">
    <property type="entry name" value="ABC_Carb_Monos_I"/>
    <property type="match status" value="1"/>
</dbReference>
<keyword evidence="9" id="KW-0472">Membrane</keyword>
<keyword evidence="5" id="KW-0677">Repeat</keyword>
<evidence type="ECO:0000259" key="10">
    <source>
        <dbReference type="PROSITE" id="PS50893"/>
    </source>
</evidence>
<dbReference type="GO" id="GO:0005524">
    <property type="term" value="F:ATP binding"/>
    <property type="evidence" value="ECO:0007669"/>
    <property type="project" value="UniProtKB-KW"/>
</dbReference>
<evidence type="ECO:0000256" key="5">
    <source>
        <dbReference type="ARBA" id="ARBA00022737"/>
    </source>
</evidence>
<evidence type="ECO:0000256" key="1">
    <source>
        <dbReference type="ARBA" id="ARBA00004202"/>
    </source>
</evidence>
<dbReference type="InterPro" id="IPR003439">
    <property type="entry name" value="ABC_transporter-like_ATP-bd"/>
</dbReference>
<comment type="caution">
    <text evidence="11">The sequence shown here is derived from an EMBL/GenBank/DDBJ whole genome shotgun (WGS) entry which is preliminary data.</text>
</comment>
<reference evidence="11 12" key="1">
    <citation type="submission" date="2018-07" db="EMBL/GenBank/DDBJ databases">
        <title>Dyadobacter roseus sp. nov., isolated from rose rhizosphere soil.</title>
        <authorList>
            <person name="Chen L."/>
        </authorList>
    </citation>
    <scope>NUCLEOTIDE SEQUENCE [LARGE SCALE GENOMIC DNA]</scope>
    <source>
        <strain evidence="11 12">RS19</strain>
    </source>
</reference>
<keyword evidence="6" id="KW-0547">Nucleotide-binding</keyword>
<dbReference type="AlphaFoldDB" id="A0A3D8Y2U4"/>
<evidence type="ECO:0000256" key="9">
    <source>
        <dbReference type="ARBA" id="ARBA00023136"/>
    </source>
</evidence>
<dbReference type="InterPro" id="IPR017871">
    <property type="entry name" value="ABC_transporter-like_CS"/>
</dbReference>
<dbReference type="PANTHER" id="PTHR43790">
    <property type="entry name" value="CARBOHYDRATE TRANSPORT ATP-BINDING PROTEIN MG119-RELATED"/>
    <property type="match status" value="1"/>
</dbReference>
<comment type="subcellular location">
    <subcellularLocation>
        <location evidence="1">Cell membrane</location>
        <topology evidence="1">Peripheral membrane protein</topology>
    </subcellularLocation>
</comment>
<gene>
    <name evidence="11" type="ORF">DSL64_28215</name>
</gene>
<name>A0A3D8Y2U4_9BACT</name>